<feature type="region of interest" description="Disordered" evidence="1">
    <location>
        <begin position="29"/>
        <end position="50"/>
    </location>
</feature>
<gene>
    <name evidence="4" type="ORF">CKY47_03175</name>
</gene>
<keyword evidence="2" id="KW-0732">Signal</keyword>
<evidence type="ECO:0000256" key="1">
    <source>
        <dbReference type="SAM" id="MobiDB-lite"/>
    </source>
</evidence>
<evidence type="ECO:0000313" key="4">
    <source>
        <dbReference type="EMBL" id="MDQ2583004.1"/>
    </source>
</evidence>
<sequence length="186" mass="19007">MSGTWVRGTAAVLAALVAATALVGCSSNSRAKGGSTTVKSTKGANRTSSARKAAGKCADLEVSTGPGSPAEDGRQVLLIVFTNRGTAECTLAGYPGVRLDGADGLGWDVVRRQGADSPALTLRPRGKAAATLTYAPQPDGWEVRRLLVTPPDTTATRELAWPAGRVLLQNGATHPATHVGQVVAHG</sequence>
<proteinExistence type="predicted"/>
<organism evidence="4 5">
    <name type="scientific">Saccharothrix yanglingensis</name>
    <dbReference type="NCBI Taxonomy" id="659496"/>
    <lineage>
        <taxon>Bacteria</taxon>
        <taxon>Bacillati</taxon>
        <taxon>Actinomycetota</taxon>
        <taxon>Actinomycetes</taxon>
        <taxon>Pseudonocardiales</taxon>
        <taxon>Pseudonocardiaceae</taxon>
        <taxon>Saccharothrix</taxon>
    </lineage>
</organism>
<protein>
    <recommendedName>
        <fullName evidence="3">DUF4232 domain-containing protein</fullName>
    </recommendedName>
</protein>
<dbReference type="Pfam" id="PF14016">
    <property type="entry name" value="DUF4232"/>
    <property type="match status" value="1"/>
</dbReference>
<keyword evidence="5" id="KW-1185">Reference proteome</keyword>
<dbReference type="RefSeq" id="WP_306744073.1">
    <property type="nucleotide sequence ID" value="NZ_NSDM01000001.1"/>
</dbReference>
<dbReference type="EMBL" id="NSDM01000001">
    <property type="protein sequence ID" value="MDQ2583004.1"/>
    <property type="molecule type" value="Genomic_DNA"/>
</dbReference>
<evidence type="ECO:0000256" key="2">
    <source>
        <dbReference type="SAM" id="SignalP"/>
    </source>
</evidence>
<comment type="caution">
    <text evidence="4">The sequence shown here is derived from an EMBL/GenBank/DDBJ whole genome shotgun (WGS) entry which is preliminary data.</text>
</comment>
<reference evidence="4 5" key="1">
    <citation type="submission" date="2017-06" db="EMBL/GenBank/DDBJ databases">
        <title>Cultured bacterium strain Saccharothrix yanglingensis Hhs.015.</title>
        <authorList>
            <person name="Xia Y."/>
        </authorList>
    </citation>
    <scope>NUCLEOTIDE SEQUENCE [LARGE SCALE GENOMIC DNA]</scope>
    <source>
        <strain evidence="4 5">Hhs.015</strain>
    </source>
</reference>
<name>A0ABU0WV73_9PSEU</name>
<feature type="domain" description="DUF4232" evidence="3">
    <location>
        <begin position="58"/>
        <end position="167"/>
    </location>
</feature>
<feature type="chain" id="PRO_5047296932" description="DUF4232 domain-containing protein" evidence="2">
    <location>
        <begin position="32"/>
        <end position="186"/>
    </location>
</feature>
<dbReference type="Proteomes" id="UP001225605">
    <property type="component" value="Unassembled WGS sequence"/>
</dbReference>
<evidence type="ECO:0000259" key="3">
    <source>
        <dbReference type="Pfam" id="PF14016"/>
    </source>
</evidence>
<accession>A0ABU0WV73</accession>
<dbReference type="InterPro" id="IPR025326">
    <property type="entry name" value="DUF4232"/>
</dbReference>
<feature type="signal peptide" evidence="2">
    <location>
        <begin position="1"/>
        <end position="31"/>
    </location>
</feature>
<evidence type="ECO:0000313" key="5">
    <source>
        <dbReference type="Proteomes" id="UP001225605"/>
    </source>
</evidence>
<dbReference type="PROSITE" id="PS51257">
    <property type="entry name" value="PROKAR_LIPOPROTEIN"/>
    <property type="match status" value="1"/>
</dbReference>